<dbReference type="AlphaFoldDB" id="A0A8J6NXN0"/>
<proteinExistence type="predicted"/>
<dbReference type="EMBL" id="JACNIG010000061">
    <property type="protein sequence ID" value="MBC8430601.1"/>
    <property type="molecule type" value="Genomic_DNA"/>
</dbReference>
<dbReference type="PANTHER" id="PTHR34597">
    <property type="entry name" value="SLR1661 PROTEIN"/>
    <property type="match status" value="1"/>
</dbReference>
<reference evidence="2 3" key="1">
    <citation type="submission" date="2020-08" db="EMBL/GenBank/DDBJ databases">
        <title>Bridging the membrane lipid divide: bacteria of the FCB group superphylum have the potential to synthesize archaeal ether lipids.</title>
        <authorList>
            <person name="Villanueva L."/>
            <person name="Von Meijenfeldt F.A.B."/>
            <person name="Westbye A.B."/>
            <person name="Yadav S."/>
            <person name="Hopmans E.C."/>
            <person name="Dutilh B.E."/>
            <person name="Sinninghe Damste J.S."/>
        </authorList>
    </citation>
    <scope>NUCLEOTIDE SEQUENCE [LARGE SCALE GENOMIC DNA]</scope>
    <source>
        <strain evidence="2">NIOZ-UU17</strain>
    </source>
</reference>
<dbReference type="Proteomes" id="UP000605201">
    <property type="component" value="Unassembled WGS sequence"/>
</dbReference>
<dbReference type="InterPro" id="IPR005565">
    <property type="entry name" value="Hemolysn_activator_HlyB_C"/>
</dbReference>
<organism evidence="2 3">
    <name type="scientific">Candidatus Desulfatibia vada</name>
    <dbReference type="NCBI Taxonomy" id="2841696"/>
    <lineage>
        <taxon>Bacteria</taxon>
        <taxon>Pseudomonadati</taxon>
        <taxon>Thermodesulfobacteriota</taxon>
        <taxon>Desulfobacteria</taxon>
        <taxon>Desulfobacterales</taxon>
        <taxon>Desulfobacterales incertae sedis</taxon>
        <taxon>Candidatus Desulfatibia</taxon>
    </lineage>
</organism>
<sequence length="203" mass="23452">MTLDYDSLDRFLGKNITSLSYQWGKVDRDEKLATSRANTEDQSFDKWVLNLARIQKVYGYTNIMLRGFAQITDKRLLTIEQIGLGGYGSVRGYAPALFLGDEGYTVSAELMFAPPFLAEKNLFGQRVSQLVQFALFADHGQVWNVNAEENDEISDYHLTGYGGGFRLYYKDWFTFKYDLGKPKNHIEGQKEYFHYFQTSFTLF</sequence>
<evidence type="ECO:0000313" key="2">
    <source>
        <dbReference type="EMBL" id="MBC8430601.1"/>
    </source>
</evidence>
<gene>
    <name evidence="2" type="ORF">H8D96_01650</name>
</gene>
<dbReference type="Gene3D" id="2.40.160.50">
    <property type="entry name" value="membrane protein fhac: a member of the omp85/tpsb transporter family"/>
    <property type="match status" value="1"/>
</dbReference>
<accession>A0A8J6NXN0</accession>
<feature type="domain" description="Haemolysin activator HlyB C-terminal" evidence="1">
    <location>
        <begin position="19"/>
        <end position="167"/>
    </location>
</feature>
<name>A0A8J6NXN0_9BACT</name>
<dbReference type="InterPro" id="IPR051544">
    <property type="entry name" value="TPS_OM_transporter"/>
</dbReference>
<dbReference type="GO" id="GO:0098046">
    <property type="term" value="C:type V protein secretion system complex"/>
    <property type="evidence" value="ECO:0007669"/>
    <property type="project" value="TreeGrafter"/>
</dbReference>
<comment type="caution">
    <text evidence="2">The sequence shown here is derived from an EMBL/GenBank/DDBJ whole genome shotgun (WGS) entry which is preliminary data.</text>
</comment>
<protein>
    <submittedName>
        <fullName evidence="2">BamA/TamA family outer membrane protein</fullName>
    </submittedName>
</protein>
<dbReference type="GO" id="GO:0046819">
    <property type="term" value="P:protein secretion by the type V secretion system"/>
    <property type="evidence" value="ECO:0007669"/>
    <property type="project" value="TreeGrafter"/>
</dbReference>
<dbReference type="Pfam" id="PF03865">
    <property type="entry name" value="ShlB"/>
    <property type="match status" value="1"/>
</dbReference>
<dbReference type="PANTHER" id="PTHR34597:SF3">
    <property type="entry name" value="OUTER MEMBRANE TRANSPORTER CDIB"/>
    <property type="match status" value="1"/>
</dbReference>
<evidence type="ECO:0000313" key="3">
    <source>
        <dbReference type="Proteomes" id="UP000605201"/>
    </source>
</evidence>
<dbReference type="GO" id="GO:0008320">
    <property type="term" value="F:protein transmembrane transporter activity"/>
    <property type="evidence" value="ECO:0007669"/>
    <property type="project" value="TreeGrafter"/>
</dbReference>
<evidence type="ECO:0000259" key="1">
    <source>
        <dbReference type="Pfam" id="PF03865"/>
    </source>
</evidence>